<evidence type="ECO:0000313" key="1">
    <source>
        <dbReference type="EMBL" id="MDR6593632.1"/>
    </source>
</evidence>
<name>A0ABU1PSK6_9PSEU</name>
<dbReference type="EMBL" id="JAVDSG010000001">
    <property type="protein sequence ID" value="MDR6593632.1"/>
    <property type="molecule type" value="Genomic_DNA"/>
</dbReference>
<comment type="caution">
    <text evidence="1">The sequence shown here is derived from an EMBL/GenBank/DDBJ whole genome shotgun (WGS) entry which is preliminary data.</text>
</comment>
<reference evidence="1 2" key="1">
    <citation type="submission" date="2023-07" db="EMBL/GenBank/DDBJ databases">
        <title>Sequencing the genomes of 1000 actinobacteria strains.</title>
        <authorList>
            <person name="Klenk H.-P."/>
        </authorList>
    </citation>
    <scope>NUCLEOTIDE SEQUENCE [LARGE SCALE GENOMIC DNA]</scope>
    <source>
        <strain evidence="1 2">DSM 43749</strain>
    </source>
</reference>
<keyword evidence="2" id="KW-1185">Reference proteome</keyword>
<protein>
    <recommendedName>
        <fullName evidence="3">Transposase of IS4/5 family DUF4096</fullName>
    </recommendedName>
</protein>
<organism evidence="1 2">
    <name type="scientific">Saccharothrix longispora</name>
    <dbReference type="NCBI Taxonomy" id="33920"/>
    <lineage>
        <taxon>Bacteria</taxon>
        <taxon>Bacillati</taxon>
        <taxon>Actinomycetota</taxon>
        <taxon>Actinomycetes</taxon>
        <taxon>Pseudonocardiales</taxon>
        <taxon>Pseudonocardiaceae</taxon>
        <taxon>Saccharothrix</taxon>
    </lineage>
</organism>
<gene>
    <name evidence="1" type="ORF">J2S66_002016</name>
</gene>
<dbReference type="Proteomes" id="UP001268819">
    <property type="component" value="Unassembled WGS sequence"/>
</dbReference>
<evidence type="ECO:0008006" key="3">
    <source>
        <dbReference type="Google" id="ProtNLM"/>
    </source>
</evidence>
<sequence>MRPQTLCSALPDQTWPQRPRRGFHRYATDSTWYEL</sequence>
<proteinExistence type="predicted"/>
<evidence type="ECO:0000313" key="2">
    <source>
        <dbReference type="Proteomes" id="UP001268819"/>
    </source>
</evidence>
<accession>A0ABU1PSK6</accession>